<comment type="caution">
    <text evidence="1">The sequence shown here is derived from an EMBL/GenBank/DDBJ whole genome shotgun (WGS) entry which is preliminary data.</text>
</comment>
<sequence length="342" mass="39417">MKIKFKKINIIRFFITFCLLFLIVSISYKNNIGSNISKEEKNVFVKNSVVNGGPKNEGGFSYNSDGTVSLGQGMTSNGFYDSKTKLIIENGSLIKPENGKVMGQVEFQQNVQGKNNYLLIIMVDFVQQKFNVDDVTYDSYAFSLKGDAKKNIDIELPLKDLNAREFEYIIIREPNITELSITNKDEWAKLHITRDFYSWRLFLSDFDYKSFSLEYDKSYNEMGRNNGLTMELTKAHNKIMTLPTCKSLENVELVMGNSYNVDMDFALVSFLGWEQTEFEDGSLVKYVKIPSNKSIYLNLKLPKVNSKLPYQIIAFPKPYDKNFRYTMPPFSTFRTIVTPKSE</sequence>
<evidence type="ECO:0000313" key="1">
    <source>
        <dbReference type="EMBL" id="ROR28312.1"/>
    </source>
</evidence>
<dbReference type="AlphaFoldDB" id="A0A3N1XT23"/>
<dbReference type="Proteomes" id="UP000273083">
    <property type="component" value="Unassembled WGS sequence"/>
</dbReference>
<keyword evidence="2" id="KW-1185">Reference proteome</keyword>
<protein>
    <submittedName>
        <fullName evidence="1">Uncharacterized protein</fullName>
    </submittedName>
</protein>
<evidence type="ECO:0000313" key="2">
    <source>
        <dbReference type="Proteomes" id="UP000273083"/>
    </source>
</evidence>
<dbReference type="RefSeq" id="WP_123609483.1">
    <property type="nucleotide sequence ID" value="NZ_RJVG01000005.1"/>
</dbReference>
<gene>
    <name evidence="1" type="ORF">EDD66_105253</name>
</gene>
<proteinExistence type="predicted"/>
<accession>A0A3N1XT23</accession>
<reference evidence="1 2" key="1">
    <citation type="submission" date="2018-11" db="EMBL/GenBank/DDBJ databases">
        <title>Genomic Encyclopedia of Type Strains, Phase IV (KMG-IV): sequencing the most valuable type-strain genomes for metagenomic binning, comparative biology and taxonomic classification.</title>
        <authorList>
            <person name="Goeker M."/>
        </authorList>
    </citation>
    <scope>NUCLEOTIDE SEQUENCE [LARGE SCALE GENOMIC DNA]</scope>
    <source>
        <strain evidence="1 2">DSM 26537</strain>
    </source>
</reference>
<dbReference type="EMBL" id="RJVG01000005">
    <property type="protein sequence ID" value="ROR28312.1"/>
    <property type="molecule type" value="Genomic_DNA"/>
</dbReference>
<name>A0A3N1XT23_9FIRM</name>
<dbReference type="OrthoDB" id="2933871at2"/>
<organism evidence="1 2">
    <name type="scientific">Mobilisporobacter senegalensis</name>
    <dbReference type="NCBI Taxonomy" id="1329262"/>
    <lineage>
        <taxon>Bacteria</taxon>
        <taxon>Bacillati</taxon>
        <taxon>Bacillota</taxon>
        <taxon>Clostridia</taxon>
        <taxon>Lachnospirales</taxon>
        <taxon>Lachnospiraceae</taxon>
        <taxon>Mobilisporobacter</taxon>
    </lineage>
</organism>